<comment type="catalytic activity">
    <reaction evidence="11">
        <text>1-octadecanoyl-2-(5Z,8Z,11Z,14Z-eicosatetraenoyl)-sn-glycerol + H2O = 2-(5Z,8Z,11Z,14Z-eicosatetraenoyl)-glycerol + octadecanoate + H(+)</text>
        <dbReference type="Rhea" id="RHEA:38507"/>
        <dbReference type="ChEBI" id="CHEBI:15377"/>
        <dbReference type="ChEBI" id="CHEBI:15378"/>
        <dbReference type="ChEBI" id="CHEBI:25629"/>
        <dbReference type="ChEBI" id="CHEBI:52392"/>
        <dbReference type="ChEBI" id="CHEBI:75728"/>
    </reaction>
</comment>
<keyword evidence="13" id="KW-1185">Reference proteome</keyword>
<dbReference type="InterPro" id="IPR000073">
    <property type="entry name" value="AB_hydrolase_1"/>
</dbReference>
<dbReference type="Gene3D" id="3.40.50.1820">
    <property type="entry name" value="alpha/beta hydrolase"/>
    <property type="match status" value="1"/>
</dbReference>
<evidence type="ECO:0000256" key="8">
    <source>
        <dbReference type="ARBA" id="ARBA00048283"/>
    </source>
</evidence>
<evidence type="ECO:0000313" key="14">
    <source>
        <dbReference type="RefSeq" id="XP_030376291.1"/>
    </source>
</evidence>
<name>A0A6J2THZ1_DROLE</name>
<evidence type="ECO:0000256" key="6">
    <source>
        <dbReference type="ARBA" id="ARBA00043742"/>
    </source>
</evidence>
<evidence type="ECO:0000256" key="9">
    <source>
        <dbReference type="ARBA" id="ARBA00048504"/>
    </source>
</evidence>
<dbReference type="Proteomes" id="UP000504634">
    <property type="component" value="Unplaced"/>
</dbReference>
<proteinExistence type="inferred from homology"/>
<comment type="similarity">
    <text evidence="1">Belongs to the AB hydrolase superfamily.</text>
</comment>
<evidence type="ECO:0000256" key="1">
    <source>
        <dbReference type="ARBA" id="ARBA00008645"/>
    </source>
</evidence>
<evidence type="ECO:0000256" key="2">
    <source>
        <dbReference type="ARBA" id="ARBA00022801"/>
    </source>
</evidence>
<dbReference type="AlphaFoldDB" id="A0A6J2THZ1"/>
<comment type="catalytic activity">
    <reaction evidence="5">
        <text>a 1,2-diacyl-sn-glycerol + H2O = a 2-acylglycerol + a fatty acid + H(+)</text>
        <dbReference type="Rhea" id="RHEA:33275"/>
        <dbReference type="ChEBI" id="CHEBI:15377"/>
        <dbReference type="ChEBI" id="CHEBI:15378"/>
        <dbReference type="ChEBI" id="CHEBI:17389"/>
        <dbReference type="ChEBI" id="CHEBI:17815"/>
        <dbReference type="ChEBI" id="CHEBI:28868"/>
        <dbReference type="EC" id="3.1.1.116"/>
    </reaction>
</comment>
<evidence type="ECO:0000256" key="5">
    <source>
        <dbReference type="ARBA" id="ARBA00043667"/>
    </source>
</evidence>
<organism evidence="13 14">
    <name type="scientific">Drosophila lebanonensis</name>
    <name type="common">Fruit fly</name>
    <name type="synonym">Scaptodrosophila lebanonensis</name>
    <dbReference type="NCBI Taxonomy" id="7225"/>
    <lineage>
        <taxon>Eukaryota</taxon>
        <taxon>Metazoa</taxon>
        <taxon>Ecdysozoa</taxon>
        <taxon>Arthropoda</taxon>
        <taxon>Hexapoda</taxon>
        <taxon>Insecta</taxon>
        <taxon>Pterygota</taxon>
        <taxon>Neoptera</taxon>
        <taxon>Endopterygota</taxon>
        <taxon>Diptera</taxon>
        <taxon>Brachycera</taxon>
        <taxon>Muscomorpha</taxon>
        <taxon>Ephydroidea</taxon>
        <taxon>Drosophilidae</taxon>
        <taxon>Scaptodrosophila</taxon>
    </lineage>
</organism>
<dbReference type="InterPro" id="IPR029058">
    <property type="entry name" value="AB_hydrolase_fold"/>
</dbReference>
<comment type="catalytic activity">
    <reaction evidence="9">
        <text>1,2-didecanoylglycerol + H2O = decanoylglycerol + decanoate + H(+)</text>
        <dbReference type="Rhea" id="RHEA:48596"/>
        <dbReference type="ChEBI" id="CHEBI:11152"/>
        <dbReference type="ChEBI" id="CHEBI:15377"/>
        <dbReference type="ChEBI" id="CHEBI:15378"/>
        <dbReference type="ChEBI" id="CHEBI:27689"/>
        <dbReference type="ChEBI" id="CHEBI:90605"/>
    </reaction>
</comment>
<dbReference type="PANTHER" id="PTHR46118">
    <property type="entry name" value="PROTEIN ABHD11"/>
    <property type="match status" value="1"/>
</dbReference>
<dbReference type="GeneID" id="115625393"/>
<evidence type="ECO:0000256" key="10">
    <source>
        <dbReference type="ARBA" id="ARBA00048513"/>
    </source>
</evidence>
<dbReference type="SUPFAM" id="SSF53474">
    <property type="entry name" value="alpha/beta-Hydrolases"/>
    <property type="match status" value="1"/>
</dbReference>
<reference evidence="14" key="1">
    <citation type="submission" date="2025-08" db="UniProtKB">
        <authorList>
            <consortium name="RefSeq"/>
        </authorList>
    </citation>
    <scope>IDENTIFICATION</scope>
    <source>
        <strain evidence="14">11010-0011.00</strain>
        <tissue evidence="14">Whole body</tissue>
    </source>
</reference>
<dbReference type="GO" id="GO:0005739">
    <property type="term" value="C:mitochondrion"/>
    <property type="evidence" value="ECO:0007669"/>
    <property type="project" value="TreeGrafter"/>
</dbReference>
<dbReference type="Pfam" id="PF00561">
    <property type="entry name" value="Abhydrolase_1"/>
    <property type="match status" value="1"/>
</dbReference>
<dbReference type="RefSeq" id="XP_030376291.1">
    <property type="nucleotide sequence ID" value="XM_030520431.1"/>
</dbReference>
<dbReference type="EC" id="3.1.1.116" evidence="3"/>
<evidence type="ECO:0000256" key="4">
    <source>
        <dbReference type="ARBA" id="ARBA00042703"/>
    </source>
</evidence>
<comment type="catalytic activity">
    <reaction evidence="6">
        <text>a 1,3-diacyl-sn-glycerol + H2O = a 1-acyl-sn-glycerol + a fatty acid + H(+)</text>
        <dbReference type="Rhea" id="RHEA:38503"/>
        <dbReference type="ChEBI" id="CHEBI:15377"/>
        <dbReference type="ChEBI" id="CHEBI:15378"/>
        <dbReference type="ChEBI" id="CHEBI:28868"/>
        <dbReference type="ChEBI" id="CHEBI:64683"/>
        <dbReference type="ChEBI" id="CHEBI:77272"/>
    </reaction>
</comment>
<dbReference type="PANTHER" id="PTHR46118:SF4">
    <property type="entry name" value="PROTEIN ABHD11"/>
    <property type="match status" value="1"/>
</dbReference>
<keyword evidence="2" id="KW-0378">Hydrolase</keyword>
<evidence type="ECO:0000256" key="11">
    <source>
        <dbReference type="ARBA" id="ARBA00048919"/>
    </source>
</evidence>
<dbReference type="GO" id="GO:0052689">
    <property type="term" value="F:carboxylic ester hydrolase activity"/>
    <property type="evidence" value="ECO:0007669"/>
    <property type="project" value="TreeGrafter"/>
</dbReference>
<accession>A0A6J2THZ1</accession>
<dbReference type="OrthoDB" id="8119704at2759"/>
<evidence type="ECO:0000256" key="3">
    <source>
        <dbReference type="ARBA" id="ARBA00026104"/>
    </source>
</evidence>
<protein>
    <recommendedName>
        <fullName evidence="7">sn-1-specific diacylglycerol lipase ABHD11</fullName>
        <ecNumber evidence="3">3.1.1.116</ecNumber>
    </recommendedName>
    <alternativeName>
        <fullName evidence="4">Alpha/beta hydrolase domain-containing protein 11</fullName>
    </alternativeName>
</protein>
<evidence type="ECO:0000256" key="7">
    <source>
        <dbReference type="ARBA" id="ARBA00044064"/>
    </source>
</evidence>
<comment type="catalytic activity">
    <reaction evidence="8">
        <text>1-octadecanoyl-2-(4Z,7Z,10Z,13Z,16Z,19Z-docosahexaenoyl)-sn-glycerol + H2O = 2-(4Z,7Z,10Z,13Z,16Z,19Z-docosahexaenoyl)-glycerol + octadecanoate + H(+)</text>
        <dbReference type="Rhea" id="RHEA:77107"/>
        <dbReference type="ChEBI" id="CHEBI:15377"/>
        <dbReference type="ChEBI" id="CHEBI:15378"/>
        <dbReference type="ChEBI" id="CHEBI:25629"/>
        <dbReference type="ChEBI" id="CHEBI:77129"/>
        <dbReference type="ChEBI" id="CHEBI:186738"/>
    </reaction>
</comment>
<gene>
    <name evidence="14" type="primary">LOC115625393</name>
</gene>
<evidence type="ECO:0000259" key="12">
    <source>
        <dbReference type="Pfam" id="PF00561"/>
    </source>
</evidence>
<sequence>MLLASKVFCRLCQKIEHRRYTLEAPKDAPNSRPLTLAFRLHSENPQTDHLSTPILILHGVLGSKDNWRSMANRMSAETGRRVYSLDARNHGESPHCSEHSPRLMAADLAEFVSQHGLKRVCAMGHCMGGKGMMKFSLHYPQMVERAIFVDISMVEEPTMAKVVEEIFDVISTMQLPPNKSLREGRTLALRELKLVMRNTPGADMIVKNLRKDSNTGEFYWVCNFPALRRNWAELANVHKTITAKSPYQGPVLFIAGTHSKFFQTSHMAGIRQWFPQAKVQWLKAGHLMHHEDPEGFLKLVLDFLNEDK</sequence>
<feature type="domain" description="AB hydrolase-1" evidence="12">
    <location>
        <begin position="53"/>
        <end position="293"/>
    </location>
</feature>
<comment type="catalytic activity">
    <reaction evidence="10">
        <text>1-octadecanoyl-2-(9Z-octadecenoyl)-sn-glycerol + H2O = 2-(9Z-octadecenoyl)-glycerol + octadecanoate + H(+)</text>
        <dbReference type="Rhea" id="RHEA:77103"/>
        <dbReference type="ChEBI" id="CHEBI:15377"/>
        <dbReference type="ChEBI" id="CHEBI:15378"/>
        <dbReference type="ChEBI" id="CHEBI:25629"/>
        <dbReference type="ChEBI" id="CHEBI:73990"/>
        <dbReference type="ChEBI" id="CHEBI:75468"/>
    </reaction>
</comment>
<evidence type="ECO:0000313" key="13">
    <source>
        <dbReference type="Proteomes" id="UP000504634"/>
    </source>
</evidence>